<evidence type="ECO:0000313" key="13">
    <source>
        <dbReference type="Proteomes" id="UP000254572"/>
    </source>
</evidence>
<dbReference type="FunFam" id="3.90.950.10:FF:000001">
    <property type="entry name" value="dITP/XTP pyrophosphatase"/>
    <property type="match status" value="1"/>
</dbReference>
<evidence type="ECO:0000256" key="10">
    <source>
        <dbReference type="HAMAP-Rule" id="MF_01405"/>
    </source>
</evidence>
<feature type="binding site" evidence="10">
    <location>
        <position position="71"/>
    </location>
    <ligand>
        <name>substrate</name>
    </ligand>
</feature>
<name>A0A381E775_9GAMM</name>
<comment type="function">
    <text evidence="10">Pyrophosphatase that catalyzes the hydrolysis of nucleoside triphosphates to their monophosphate derivatives, with a high preference for the non-canonical purine nucleotides XTP (xanthosine triphosphate), dITP (deoxyinosine triphosphate) and ITP. Seems to function as a house-cleaning enzyme that removes non-canonical purine nucleotides from the nucleotide pool, thus preventing their incorporation into DNA/RNA and avoiding chromosomal lesions.</text>
</comment>
<comment type="catalytic activity">
    <reaction evidence="8 10">
        <text>dITP + H2O = dIMP + diphosphate + H(+)</text>
        <dbReference type="Rhea" id="RHEA:28342"/>
        <dbReference type="ChEBI" id="CHEBI:15377"/>
        <dbReference type="ChEBI" id="CHEBI:15378"/>
        <dbReference type="ChEBI" id="CHEBI:33019"/>
        <dbReference type="ChEBI" id="CHEBI:61194"/>
        <dbReference type="ChEBI" id="CHEBI:61382"/>
        <dbReference type="EC" id="3.6.1.66"/>
    </reaction>
</comment>
<dbReference type="GO" id="GO:0009117">
    <property type="term" value="P:nucleotide metabolic process"/>
    <property type="evidence" value="ECO:0007669"/>
    <property type="project" value="UniProtKB-KW"/>
</dbReference>
<keyword evidence="13" id="KW-1185">Reference proteome</keyword>
<dbReference type="GO" id="GO:0009146">
    <property type="term" value="P:purine nucleoside triphosphate catabolic process"/>
    <property type="evidence" value="ECO:0007669"/>
    <property type="project" value="UniProtKB-UniRule"/>
</dbReference>
<evidence type="ECO:0000256" key="3">
    <source>
        <dbReference type="ARBA" id="ARBA00022723"/>
    </source>
</evidence>
<dbReference type="SUPFAM" id="SSF52972">
    <property type="entry name" value="ITPase-like"/>
    <property type="match status" value="1"/>
</dbReference>
<evidence type="ECO:0000256" key="7">
    <source>
        <dbReference type="ARBA" id="ARBA00023080"/>
    </source>
</evidence>
<accession>A0A381E775</accession>
<feature type="active site" description="Proton acceptor" evidence="10">
    <location>
        <position position="70"/>
    </location>
</feature>
<comment type="cofactor">
    <cofactor evidence="10">
        <name>Mg(2+)</name>
        <dbReference type="ChEBI" id="CHEBI:18420"/>
    </cofactor>
    <text evidence="10">Binds 1 Mg(2+) ion per subunit.</text>
</comment>
<feature type="binding site" evidence="10">
    <location>
        <begin position="179"/>
        <end position="180"/>
    </location>
    <ligand>
        <name>substrate</name>
    </ligand>
</feature>
<evidence type="ECO:0000256" key="2">
    <source>
        <dbReference type="ARBA" id="ARBA00011738"/>
    </source>
</evidence>
<dbReference type="Gene3D" id="3.90.950.10">
    <property type="match status" value="1"/>
</dbReference>
<reference evidence="12 13" key="1">
    <citation type="submission" date="2018-06" db="EMBL/GenBank/DDBJ databases">
        <authorList>
            <consortium name="Pathogen Informatics"/>
            <person name="Doyle S."/>
        </authorList>
    </citation>
    <scope>NUCLEOTIDE SEQUENCE [LARGE SCALE GENOMIC DNA]</scope>
    <source>
        <strain evidence="12 13">NCTC13294</strain>
    </source>
</reference>
<feature type="binding site" evidence="10">
    <location>
        <begin position="151"/>
        <end position="154"/>
    </location>
    <ligand>
        <name>substrate</name>
    </ligand>
</feature>
<evidence type="ECO:0000256" key="9">
    <source>
        <dbReference type="ARBA" id="ARBA00052017"/>
    </source>
</evidence>
<comment type="caution">
    <text evidence="10">Lacks conserved residue(s) required for the propagation of feature annotation.</text>
</comment>
<protein>
    <recommendedName>
        <fullName evidence="10">dITP/XTP pyrophosphatase</fullName>
        <ecNumber evidence="10">3.6.1.66</ecNumber>
    </recommendedName>
    <alternativeName>
        <fullName evidence="10">Non-canonical purine NTP pyrophosphatase</fullName>
    </alternativeName>
    <alternativeName>
        <fullName evidence="10">Non-standard purine NTP pyrophosphatase</fullName>
    </alternativeName>
    <alternativeName>
        <fullName evidence="10">Nucleoside-triphosphate diphosphatase</fullName>
    </alternativeName>
    <alternativeName>
        <fullName evidence="10">Nucleoside-triphosphate pyrophosphatase</fullName>
        <shortName evidence="10">NTPase</shortName>
    </alternativeName>
</protein>
<evidence type="ECO:0000256" key="6">
    <source>
        <dbReference type="ARBA" id="ARBA00022842"/>
    </source>
</evidence>
<dbReference type="OrthoDB" id="9807456at2"/>
<dbReference type="InterPro" id="IPR020922">
    <property type="entry name" value="dITP/XTP_pyrophosphatase"/>
</dbReference>
<dbReference type="GO" id="GO:0036220">
    <property type="term" value="F:ITP diphosphatase activity"/>
    <property type="evidence" value="ECO:0007669"/>
    <property type="project" value="UniProtKB-UniRule"/>
</dbReference>
<keyword evidence="7 10" id="KW-0546">Nucleotide metabolism</keyword>
<keyword evidence="6 10" id="KW-0460">Magnesium</keyword>
<comment type="catalytic activity">
    <reaction evidence="9 10">
        <text>XTP + H2O = XMP + diphosphate + H(+)</text>
        <dbReference type="Rhea" id="RHEA:28610"/>
        <dbReference type="ChEBI" id="CHEBI:15377"/>
        <dbReference type="ChEBI" id="CHEBI:15378"/>
        <dbReference type="ChEBI" id="CHEBI:33019"/>
        <dbReference type="ChEBI" id="CHEBI:57464"/>
        <dbReference type="ChEBI" id="CHEBI:61314"/>
        <dbReference type="EC" id="3.6.1.66"/>
    </reaction>
</comment>
<feature type="binding site" evidence="10">
    <location>
        <position position="70"/>
    </location>
    <ligand>
        <name>Mg(2+)</name>
        <dbReference type="ChEBI" id="CHEBI:18420"/>
    </ligand>
</feature>
<evidence type="ECO:0000256" key="11">
    <source>
        <dbReference type="RuleBase" id="RU003781"/>
    </source>
</evidence>
<comment type="catalytic activity">
    <reaction evidence="10">
        <text>ITP + H2O = IMP + diphosphate + H(+)</text>
        <dbReference type="Rhea" id="RHEA:29399"/>
        <dbReference type="ChEBI" id="CHEBI:15377"/>
        <dbReference type="ChEBI" id="CHEBI:15378"/>
        <dbReference type="ChEBI" id="CHEBI:33019"/>
        <dbReference type="ChEBI" id="CHEBI:58053"/>
        <dbReference type="ChEBI" id="CHEBI:61402"/>
        <dbReference type="EC" id="3.6.1.66"/>
    </reaction>
</comment>
<dbReference type="GO" id="GO:0036222">
    <property type="term" value="F:XTP diphosphatase activity"/>
    <property type="evidence" value="ECO:0007669"/>
    <property type="project" value="UniProtKB-UniRule"/>
</dbReference>
<dbReference type="Pfam" id="PF01725">
    <property type="entry name" value="Ham1p_like"/>
    <property type="match status" value="1"/>
</dbReference>
<dbReference type="GO" id="GO:0035870">
    <property type="term" value="F:dITP diphosphatase activity"/>
    <property type="evidence" value="ECO:0007669"/>
    <property type="project" value="UniProtKB-UniRule"/>
</dbReference>
<feature type="binding site" evidence="10">
    <location>
        <begin position="9"/>
        <end position="14"/>
    </location>
    <ligand>
        <name>substrate</name>
    </ligand>
</feature>
<dbReference type="InterPro" id="IPR029001">
    <property type="entry name" value="ITPase-like_fam"/>
</dbReference>
<dbReference type="RefSeq" id="WP_115611527.1">
    <property type="nucleotide sequence ID" value="NZ_JBHLZC010000001.1"/>
</dbReference>
<organism evidence="12 13">
    <name type="scientific">Cardiobacterium valvarum</name>
    <dbReference type="NCBI Taxonomy" id="194702"/>
    <lineage>
        <taxon>Bacteria</taxon>
        <taxon>Pseudomonadati</taxon>
        <taxon>Pseudomonadota</taxon>
        <taxon>Gammaproteobacteria</taxon>
        <taxon>Cardiobacteriales</taxon>
        <taxon>Cardiobacteriaceae</taxon>
        <taxon>Cardiobacterium</taxon>
    </lineage>
</organism>
<dbReference type="NCBIfam" id="TIGR00042">
    <property type="entry name" value="RdgB/HAM1 family non-canonical purine NTP pyrophosphatase"/>
    <property type="match status" value="1"/>
</dbReference>
<dbReference type="GO" id="GO:0046872">
    <property type="term" value="F:metal ion binding"/>
    <property type="evidence" value="ECO:0007669"/>
    <property type="project" value="UniProtKB-KW"/>
</dbReference>
<comment type="subunit">
    <text evidence="2 10">Homodimer.</text>
</comment>
<evidence type="ECO:0000256" key="4">
    <source>
        <dbReference type="ARBA" id="ARBA00022741"/>
    </source>
</evidence>
<dbReference type="EMBL" id="UFUW01000001">
    <property type="protein sequence ID" value="SUX22281.1"/>
    <property type="molecule type" value="Genomic_DNA"/>
</dbReference>
<dbReference type="GO" id="GO:0017111">
    <property type="term" value="F:ribonucleoside triphosphate phosphatase activity"/>
    <property type="evidence" value="ECO:0007669"/>
    <property type="project" value="InterPro"/>
</dbReference>
<proteinExistence type="inferred from homology"/>
<dbReference type="PANTHER" id="PTHR11067:SF9">
    <property type="entry name" value="INOSINE TRIPHOSPHATE PYROPHOSPHATASE"/>
    <property type="match status" value="1"/>
</dbReference>
<keyword evidence="4 10" id="KW-0547">Nucleotide-binding</keyword>
<dbReference type="Proteomes" id="UP000254572">
    <property type="component" value="Unassembled WGS sequence"/>
</dbReference>
<dbReference type="GO" id="GO:0005829">
    <property type="term" value="C:cytosol"/>
    <property type="evidence" value="ECO:0007669"/>
    <property type="project" value="TreeGrafter"/>
</dbReference>
<evidence type="ECO:0000313" key="12">
    <source>
        <dbReference type="EMBL" id="SUX22281.1"/>
    </source>
</evidence>
<dbReference type="EC" id="3.6.1.66" evidence="10"/>
<evidence type="ECO:0000256" key="1">
    <source>
        <dbReference type="ARBA" id="ARBA00008023"/>
    </source>
</evidence>
<gene>
    <name evidence="12" type="primary">rdgB</name>
    <name evidence="12" type="ORF">NCTC13294_01212</name>
</gene>
<dbReference type="HAMAP" id="MF_01405">
    <property type="entry name" value="Non_canon_purine_NTPase"/>
    <property type="match status" value="1"/>
</dbReference>
<keyword evidence="5 10" id="KW-0378">Hydrolase</keyword>
<dbReference type="GO" id="GO:0000166">
    <property type="term" value="F:nucleotide binding"/>
    <property type="evidence" value="ECO:0007669"/>
    <property type="project" value="UniProtKB-KW"/>
</dbReference>
<sequence>MKNRIVLASNNGKKIRELGAILAASGIHIQPQSDFGIGEVAETGTTFIENALIKARHAAAISGLPAIADDSGLCVPALGGAPGIYSARYSGEGDAGNNRKLLAALADYGDRRAYYACLIVYLRHADDPLPLIAEGLWHGHITDTPRGDGGFGYDPLFIPDGYTQTAAELTTDEKNRLSHRAQALTAFAAAYRRIAKEK</sequence>
<comment type="similarity">
    <text evidence="1 10 11">Belongs to the HAM1 NTPase family.</text>
</comment>
<evidence type="ECO:0000256" key="8">
    <source>
        <dbReference type="ARBA" id="ARBA00051875"/>
    </source>
</evidence>
<dbReference type="InterPro" id="IPR002637">
    <property type="entry name" value="RdgB/HAM1"/>
</dbReference>
<feature type="binding site" evidence="10">
    <location>
        <position position="174"/>
    </location>
    <ligand>
        <name>substrate</name>
    </ligand>
</feature>
<keyword evidence="3 10" id="KW-0479">Metal-binding</keyword>
<dbReference type="CDD" id="cd00515">
    <property type="entry name" value="HAM1"/>
    <property type="match status" value="1"/>
</dbReference>
<dbReference type="PANTHER" id="PTHR11067">
    <property type="entry name" value="INOSINE TRIPHOSPHATE PYROPHOSPHATASE/HAM1 PROTEIN"/>
    <property type="match status" value="1"/>
</dbReference>
<dbReference type="AlphaFoldDB" id="A0A381E775"/>
<evidence type="ECO:0000256" key="5">
    <source>
        <dbReference type="ARBA" id="ARBA00022801"/>
    </source>
</evidence>